<dbReference type="EMBL" id="JAFDVH010000002">
    <property type="protein sequence ID" value="KAG7487310.1"/>
    <property type="molecule type" value="Genomic_DNA"/>
</dbReference>
<feature type="compositionally biased region" description="Acidic residues" evidence="2">
    <location>
        <begin position="182"/>
        <end position="191"/>
    </location>
</feature>
<dbReference type="PANTHER" id="PTHR15268">
    <property type="entry name" value="THRAP3/BCLAF1"/>
    <property type="match status" value="1"/>
</dbReference>
<organism evidence="3 4">
    <name type="scientific">Megalops atlanticus</name>
    <name type="common">Tarpon</name>
    <name type="synonym">Clupea gigantea</name>
    <dbReference type="NCBI Taxonomy" id="7932"/>
    <lineage>
        <taxon>Eukaryota</taxon>
        <taxon>Metazoa</taxon>
        <taxon>Chordata</taxon>
        <taxon>Craniata</taxon>
        <taxon>Vertebrata</taxon>
        <taxon>Euteleostomi</taxon>
        <taxon>Actinopterygii</taxon>
        <taxon>Neopterygii</taxon>
        <taxon>Teleostei</taxon>
        <taxon>Elopiformes</taxon>
        <taxon>Megalopidae</taxon>
        <taxon>Megalops</taxon>
    </lineage>
</organism>
<dbReference type="Proteomes" id="UP001046870">
    <property type="component" value="Chromosome 2"/>
</dbReference>
<dbReference type="PANTHER" id="PTHR15268:SF17">
    <property type="entry name" value="BCLAF1 AND THRAP3 FAMILY MEMBER 3"/>
    <property type="match status" value="1"/>
</dbReference>
<comment type="similarity">
    <text evidence="1">Belongs to the BCLAF1/THRAP3 family.</text>
</comment>
<reference evidence="3" key="1">
    <citation type="submission" date="2021-01" db="EMBL/GenBank/DDBJ databases">
        <authorList>
            <person name="Zahm M."/>
            <person name="Roques C."/>
            <person name="Cabau C."/>
            <person name="Klopp C."/>
            <person name="Donnadieu C."/>
            <person name="Jouanno E."/>
            <person name="Lampietro C."/>
            <person name="Louis A."/>
            <person name="Herpin A."/>
            <person name="Echchiki A."/>
            <person name="Berthelot C."/>
            <person name="Parey E."/>
            <person name="Roest-Crollius H."/>
            <person name="Braasch I."/>
            <person name="Postlethwait J."/>
            <person name="Bobe J."/>
            <person name="Montfort J."/>
            <person name="Bouchez O."/>
            <person name="Begum T."/>
            <person name="Mejri S."/>
            <person name="Adams A."/>
            <person name="Chen W.-J."/>
            <person name="Guiguen Y."/>
        </authorList>
    </citation>
    <scope>NUCLEOTIDE SEQUENCE</scope>
    <source>
        <strain evidence="3">YG-15Mar2019-1</strain>
        <tissue evidence="3">Brain</tissue>
    </source>
</reference>
<feature type="region of interest" description="Disordered" evidence="2">
    <location>
        <begin position="158"/>
        <end position="260"/>
    </location>
</feature>
<feature type="compositionally biased region" description="Basic residues" evidence="2">
    <location>
        <begin position="232"/>
        <end position="243"/>
    </location>
</feature>
<dbReference type="AlphaFoldDB" id="A0A9D3THP8"/>
<name>A0A9D3THP8_MEGAT</name>
<dbReference type="InterPro" id="IPR029199">
    <property type="entry name" value="THRAP3_BCLAF1"/>
</dbReference>
<dbReference type="Pfam" id="PF15440">
    <property type="entry name" value="THRAP3_BCLAF1"/>
    <property type="match status" value="1"/>
</dbReference>
<evidence type="ECO:0000256" key="1">
    <source>
        <dbReference type="ARBA" id="ARBA00006481"/>
    </source>
</evidence>
<comment type="caution">
    <text evidence="3">The sequence shown here is derived from an EMBL/GenBank/DDBJ whole genome shotgun (WGS) entry which is preliminary data.</text>
</comment>
<dbReference type="GO" id="GO:0003712">
    <property type="term" value="F:transcription coregulator activity"/>
    <property type="evidence" value="ECO:0007669"/>
    <property type="project" value="TreeGrafter"/>
</dbReference>
<evidence type="ECO:0000256" key="2">
    <source>
        <dbReference type="SAM" id="MobiDB-lite"/>
    </source>
</evidence>
<proteinExistence type="inferred from homology"/>
<evidence type="ECO:0000313" key="3">
    <source>
        <dbReference type="EMBL" id="KAG7487310.1"/>
    </source>
</evidence>
<dbReference type="GO" id="GO:0016592">
    <property type="term" value="C:mediator complex"/>
    <property type="evidence" value="ECO:0007669"/>
    <property type="project" value="TreeGrafter"/>
</dbReference>
<dbReference type="GO" id="GO:0045944">
    <property type="term" value="P:positive regulation of transcription by RNA polymerase II"/>
    <property type="evidence" value="ECO:0007669"/>
    <property type="project" value="TreeGrafter"/>
</dbReference>
<evidence type="ECO:0000313" key="4">
    <source>
        <dbReference type="Proteomes" id="UP001046870"/>
    </source>
</evidence>
<accession>A0A9D3THP8</accession>
<sequence length="260" mass="28759">MSDWCYFQEAVLMAHLSSASCFSSDRQLSLDLVNVGRQRLDFLPMLEHSGANRETTLHSGTFAQEIITLVHQVKENYFKGEGLTLNERFSSVQSGQSEDNGGPSSSPVIHRLINVPQSELKPQPIFKRVGSMQQRKRQLADDPCDLRHDLERRRQERLEGVKVTIPGGSFSQRPLLGGSVLSEDEEGDEEGSCGQNWAGEGVESAAGQWGGQPGSTGRKRPAFVRQGAGARGKSRRQQVHQRQQRQQNQSSSQRGSGGSW</sequence>
<keyword evidence="4" id="KW-1185">Reference proteome</keyword>
<dbReference type="GO" id="GO:0003677">
    <property type="term" value="F:DNA binding"/>
    <property type="evidence" value="ECO:0007669"/>
    <property type="project" value="TreeGrafter"/>
</dbReference>
<dbReference type="OrthoDB" id="9935637at2759"/>
<gene>
    <name evidence="3" type="ORF">MATL_G00021960</name>
</gene>
<feature type="compositionally biased region" description="Low complexity" evidence="2">
    <location>
        <begin position="244"/>
        <end position="254"/>
    </location>
</feature>
<protein>
    <submittedName>
        <fullName evidence="3">Uncharacterized protein</fullName>
    </submittedName>
</protein>